<reference evidence="1 2" key="1">
    <citation type="submission" date="2024-04" db="EMBL/GenBank/DDBJ databases">
        <title>Draft genome sequence of Halopseudomonas sabulinigri NBRC 116187.</title>
        <authorList>
            <person name="Miyakawa T."/>
            <person name="Kusuya Y."/>
            <person name="Miura T."/>
        </authorList>
    </citation>
    <scope>NUCLEOTIDE SEQUENCE [LARGE SCALE GENOMIC DNA]</scope>
    <source>
        <strain evidence="1 2">4NH20-0042</strain>
    </source>
</reference>
<gene>
    <name evidence="1" type="ORF">NBRC116187_14010</name>
</gene>
<organism evidence="1 2">
    <name type="scientific">Halopseudomonas sabulinigri</name>
    <dbReference type="NCBI Taxonomy" id="472181"/>
    <lineage>
        <taxon>Bacteria</taxon>
        <taxon>Pseudomonadati</taxon>
        <taxon>Pseudomonadota</taxon>
        <taxon>Gammaproteobacteria</taxon>
        <taxon>Pseudomonadales</taxon>
        <taxon>Pseudomonadaceae</taxon>
        <taxon>Halopseudomonas</taxon>
    </lineage>
</organism>
<dbReference type="EMBL" id="BAABWD010000001">
    <property type="protein sequence ID" value="GAA6131041.1"/>
    <property type="molecule type" value="Genomic_DNA"/>
</dbReference>
<evidence type="ECO:0000313" key="1">
    <source>
        <dbReference type="EMBL" id="GAA6131041.1"/>
    </source>
</evidence>
<proteinExistence type="predicted"/>
<accession>A0ABP9ZNL3</accession>
<protein>
    <submittedName>
        <fullName evidence="1">Uncharacterized protein</fullName>
    </submittedName>
</protein>
<evidence type="ECO:0000313" key="2">
    <source>
        <dbReference type="Proteomes" id="UP001486808"/>
    </source>
</evidence>
<name>A0ABP9ZNL3_9GAMM</name>
<keyword evidence="2" id="KW-1185">Reference proteome</keyword>
<sequence length="113" mass="11817">MGIQSGHGCADTFKQRDKQQGFGSDGVRLVAATAGNALQQRAPFAAEVLTALAGTLQLLRAQQLGEQLTTGGIQSGQLAEIYFADTLALAGRNLGDQFAQFAVMLESPVTGYT</sequence>
<dbReference type="Proteomes" id="UP001486808">
    <property type="component" value="Unassembled WGS sequence"/>
</dbReference>
<comment type="caution">
    <text evidence="1">The sequence shown here is derived from an EMBL/GenBank/DDBJ whole genome shotgun (WGS) entry which is preliminary data.</text>
</comment>